<sequence>MSVLLVTGTGTDVGKTVATAAIAGLAAAERGRRIAVVKPAQTGVEPGAPGDLAEVTRLAGVTDVHEFARYPDPLSPHHAAMVSGLPALDFAATAQRIDDLDAEYDTVLVEGAGGLLVPFDSDRAWTMIDLAHHLNAPLVVVTAPGLGTLNHTALTVERIAEESLELAGIVVGSWPAQPDLAMELNLYDLRAMSPRRELGGVLPAGLGAVRNGREFRTRARAALAPRFGGTLDWRAFRETLHV</sequence>
<dbReference type="InterPro" id="IPR004472">
    <property type="entry name" value="DTB_synth_BioD"/>
</dbReference>
<dbReference type="Proteomes" id="UP000186132">
    <property type="component" value="Unassembled WGS sequence"/>
</dbReference>
<dbReference type="AlphaFoldDB" id="A0A1M5T2B9"/>
<name>A0A1M5T2B9_9ACTN</name>
<dbReference type="Pfam" id="PF13500">
    <property type="entry name" value="AAA_26"/>
    <property type="match status" value="1"/>
</dbReference>
<dbReference type="CDD" id="cd03109">
    <property type="entry name" value="DTBS"/>
    <property type="match status" value="1"/>
</dbReference>
<feature type="binding site" evidence="1">
    <location>
        <position position="51"/>
    </location>
    <ligand>
        <name>Mg(2+)</name>
        <dbReference type="ChEBI" id="CHEBI:18420"/>
    </ligand>
</feature>
<dbReference type="EMBL" id="FQVU01000006">
    <property type="protein sequence ID" value="SHH44836.1"/>
    <property type="molecule type" value="Genomic_DNA"/>
</dbReference>
<dbReference type="EC" id="6.3.3.3" evidence="1"/>
<protein>
    <recommendedName>
        <fullName evidence="1">ATP-dependent dethiobiotin synthetase BioD</fullName>
        <ecNumber evidence="1">6.3.3.3</ecNumber>
    </recommendedName>
    <alternativeName>
        <fullName evidence="1">DTB synthetase</fullName>
        <shortName evidence="1">DTBS</shortName>
    </alternativeName>
    <alternativeName>
        <fullName evidence="1">Dethiobiotin synthase</fullName>
    </alternativeName>
</protein>
<comment type="function">
    <text evidence="1">Catalyzes a mechanistically unusual reaction, the ATP-dependent insertion of CO2 between the N7 and N8 nitrogen atoms of 7,8-diaminopelargonic acid (DAPA, also called 7,8-diammoniononanoate) to form a ureido ring.</text>
</comment>
<keyword evidence="1" id="KW-0547">Nucleotide-binding</keyword>
<keyword evidence="1" id="KW-0460">Magnesium</keyword>
<dbReference type="STRING" id="1206085.SAMN05443575_3889"/>
<dbReference type="OrthoDB" id="9802610at2"/>
<comment type="cofactor">
    <cofactor evidence="1">
        <name>Mg(2+)</name>
        <dbReference type="ChEBI" id="CHEBI:18420"/>
    </cofactor>
</comment>
<dbReference type="RefSeq" id="WP_073392087.1">
    <property type="nucleotide sequence ID" value="NZ_FQVU01000006.1"/>
</dbReference>
<organism evidence="2 3">
    <name type="scientific">Jatrophihabitans endophyticus</name>
    <dbReference type="NCBI Taxonomy" id="1206085"/>
    <lineage>
        <taxon>Bacteria</taxon>
        <taxon>Bacillati</taxon>
        <taxon>Actinomycetota</taxon>
        <taxon>Actinomycetes</taxon>
        <taxon>Jatrophihabitantales</taxon>
        <taxon>Jatrophihabitantaceae</taxon>
        <taxon>Jatrophihabitans</taxon>
    </lineage>
</organism>
<keyword evidence="1" id="KW-0067">ATP-binding</keyword>
<keyword evidence="1" id="KW-0963">Cytoplasm</keyword>
<feature type="binding site" evidence="1">
    <location>
        <begin position="172"/>
        <end position="173"/>
    </location>
    <ligand>
        <name>ATP</name>
        <dbReference type="ChEBI" id="CHEBI:30616"/>
    </ligand>
</feature>
<dbReference type="HAMAP" id="MF_00336">
    <property type="entry name" value="BioD"/>
    <property type="match status" value="1"/>
</dbReference>
<feature type="binding site" evidence="1">
    <location>
        <position position="42"/>
    </location>
    <ligand>
        <name>substrate</name>
    </ligand>
</feature>
<evidence type="ECO:0000256" key="1">
    <source>
        <dbReference type="HAMAP-Rule" id="MF_00336"/>
    </source>
</evidence>
<dbReference type="SUPFAM" id="SSF52540">
    <property type="entry name" value="P-loop containing nucleoside triphosphate hydrolases"/>
    <property type="match status" value="1"/>
</dbReference>
<dbReference type="GO" id="GO:0005829">
    <property type="term" value="C:cytosol"/>
    <property type="evidence" value="ECO:0007669"/>
    <property type="project" value="TreeGrafter"/>
</dbReference>
<feature type="binding site" evidence="1">
    <location>
        <begin position="110"/>
        <end position="113"/>
    </location>
    <ligand>
        <name>ATP</name>
        <dbReference type="ChEBI" id="CHEBI:30616"/>
    </ligand>
</feature>
<comment type="subcellular location">
    <subcellularLocation>
        <location evidence="1">Cytoplasm</location>
    </subcellularLocation>
</comment>
<comment type="similarity">
    <text evidence="1">Belongs to the dethiobiotin synthetase family.</text>
</comment>
<gene>
    <name evidence="1" type="primary">bioD</name>
    <name evidence="2" type="ORF">SAMN05443575_3889</name>
</gene>
<feature type="active site" evidence="1">
    <location>
        <position position="38"/>
    </location>
</feature>
<feature type="binding site" evidence="1">
    <location>
        <position position="51"/>
    </location>
    <ligand>
        <name>ATP</name>
        <dbReference type="ChEBI" id="CHEBI:30616"/>
    </ligand>
</feature>
<evidence type="ECO:0000313" key="2">
    <source>
        <dbReference type="EMBL" id="SHH44836.1"/>
    </source>
</evidence>
<comment type="caution">
    <text evidence="1">Lacks conserved residue(s) required for the propagation of feature annotation.</text>
</comment>
<feature type="binding site" evidence="1">
    <location>
        <position position="110"/>
    </location>
    <ligand>
        <name>Mg(2+)</name>
        <dbReference type="ChEBI" id="CHEBI:18420"/>
    </ligand>
</feature>
<dbReference type="GO" id="GO:0004141">
    <property type="term" value="F:dethiobiotin synthase activity"/>
    <property type="evidence" value="ECO:0007669"/>
    <property type="project" value="UniProtKB-UniRule"/>
</dbReference>
<dbReference type="NCBIfam" id="TIGR00347">
    <property type="entry name" value="bioD"/>
    <property type="match status" value="1"/>
</dbReference>
<proteinExistence type="inferred from homology"/>
<dbReference type="GO" id="GO:0000287">
    <property type="term" value="F:magnesium ion binding"/>
    <property type="evidence" value="ECO:0007669"/>
    <property type="project" value="UniProtKB-UniRule"/>
</dbReference>
<comment type="catalytic activity">
    <reaction evidence="1">
        <text>(7R,8S)-7,8-diammoniononanoate + CO2 + ATP = (4R,5S)-dethiobiotin + ADP + phosphate + 3 H(+)</text>
        <dbReference type="Rhea" id="RHEA:15805"/>
        <dbReference type="ChEBI" id="CHEBI:15378"/>
        <dbReference type="ChEBI" id="CHEBI:16526"/>
        <dbReference type="ChEBI" id="CHEBI:30616"/>
        <dbReference type="ChEBI" id="CHEBI:43474"/>
        <dbReference type="ChEBI" id="CHEBI:149469"/>
        <dbReference type="ChEBI" id="CHEBI:149473"/>
        <dbReference type="ChEBI" id="CHEBI:456216"/>
        <dbReference type="EC" id="6.3.3.3"/>
    </reaction>
</comment>
<comment type="subunit">
    <text evidence="1">Homodimer.</text>
</comment>
<evidence type="ECO:0000313" key="3">
    <source>
        <dbReference type="Proteomes" id="UP000186132"/>
    </source>
</evidence>
<dbReference type="PANTHER" id="PTHR43210:SF5">
    <property type="entry name" value="DETHIOBIOTIN SYNTHETASE"/>
    <property type="match status" value="1"/>
</dbReference>
<dbReference type="GO" id="GO:0005524">
    <property type="term" value="F:ATP binding"/>
    <property type="evidence" value="ECO:0007669"/>
    <property type="project" value="UniProtKB-UniRule"/>
</dbReference>
<dbReference type="UniPathway" id="UPA00078">
    <property type="reaction ID" value="UER00161"/>
</dbReference>
<keyword evidence="3" id="KW-1185">Reference proteome</keyword>
<feature type="binding site" evidence="1">
    <location>
        <begin position="12"/>
        <end position="17"/>
    </location>
    <ligand>
        <name>ATP</name>
        <dbReference type="ChEBI" id="CHEBI:30616"/>
    </ligand>
</feature>
<reference evidence="2 3" key="1">
    <citation type="submission" date="2016-11" db="EMBL/GenBank/DDBJ databases">
        <authorList>
            <person name="Jaros S."/>
            <person name="Januszkiewicz K."/>
            <person name="Wedrychowicz H."/>
        </authorList>
    </citation>
    <scope>NUCLEOTIDE SEQUENCE [LARGE SCALE GENOMIC DNA]</scope>
    <source>
        <strain evidence="2 3">DSM 45627</strain>
    </source>
</reference>
<feature type="binding site" evidence="1">
    <location>
        <position position="16"/>
    </location>
    <ligand>
        <name>Mg(2+)</name>
        <dbReference type="ChEBI" id="CHEBI:18420"/>
    </ligand>
</feature>
<dbReference type="InterPro" id="IPR027417">
    <property type="entry name" value="P-loop_NTPase"/>
</dbReference>
<dbReference type="Gene3D" id="3.40.50.300">
    <property type="entry name" value="P-loop containing nucleotide triphosphate hydrolases"/>
    <property type="match status" value="1"/>
</dbReference>
<dbReference type="GO" id="GO:0009102">
    <property type="term" value="P:biotin biosynthetic process"/>
    <property type="evidence" value="ECO:0007669"/>
    <property type="project" value="UniProtKB-UniRule"/>
</dbReference>
<comment type="pathway">
    <text evidence="1">Cofactor biosynthesis; biotin biosynthesis; biotin from 7,8-diaminononanoate: step 1/2.</text>
</comment>
<dbReference type="PANTHER" id="PTHR43210">
    <property type="entry name" value="DETHIOBIOTIN SYNTHETASE"/>
    <property type="match status" value="1"/>
</dbReference>
<keyword evidence="1" id="KW-0479">Metal-binding</keyword>
<keyword evidence="1" id="KW-0093">Biotin biosynthesis</keyword>
<accession>A0A1M5T2B9</accession>
<keyword evidence="1" id="KW-0436">Ligase</keyword>